<dbReference type="CDD" id="cd08374">
    <property type="entry name" value="C2F_Ferlin"/>
    <property type="match status" value="1"/>
</dbReference>
<dbReference type="VEuPathDB" id="TriTrypDB:BSAL_63365"/>
<gene>
    <name evidence="9" type="ORF">BSAL_63365</name>
</gene>
<accession>A0A0S4IS20</accession>
<dbReference type="EMBL" id="CYKH01000349">
    <property type="protein sequence ID" value="CUF53784.1"/>
    <property type="molecule type" value="Genomic_DNA"/>
</dbReference>
<dbReference type="PROSITE" id="PS50004">
    <property type="entry name" value="C2"/>
    <property type="match status" value="5"/>
</dbReference>
<dbReference type="InterPro" id="IPR035892">
    <property type="entry name" value="C2_domain_sf"/>
</dbReference>
<keyword evidence="4 7" id="KW-1133">Transmembrane helix</keyword>
<evidence type="ECO:0000256" key="4">
    <source>
        <dbReference type="ARBA" id="ARBA00022989"/>
    </source>
</evidence>
<evidence type="ECO:0000256" key="2">
    <source>
        <dbReference type="ARBA" id="ARBA00022692"/>
    </source>
</evidence>
<dbReference type="GO" id="GO:0016020">
    <property type="term" value="C:membrane"/>
    <property type="evidence" value="ECO:0007669"/>
    <property type="project" value="UniProtKB-SubCell"/>
</dbReference>
<dbReference type="OrthoDB" id="9037175at2759"/>
<dbReference type="InterPro" id="IPR037721">
    <property type="entry name" value="Ferlin"/>
</dbReference>
<feature type="compositionally biased region" description="Gly residues" evidence="6">
    <location>
        <begin position="140"/>
        <end position="169"/>
    </location>
</feature>
<feature type="domain" description="C2" evidence="8">
    <location>
        <begin position="1208"/>
        <end position="1339"/>
    </location>
</feature>
<evidence type="ECO:0000313" key="10">
    <source>
        <dbReference type="Proteomes" id="UP000051952"/>
    </source>
</evidence>
<evidence type="ECO:0000256" key="5">
    <source>
        <dbReference type="ARBA" id="ARBA00023136"/>
    </source>
</evidence>
<evidence type="ECO:0000256" key="7">
    <source>
        <dbReference type="SAM" id="Phobius"/>
    </source>
</evidence>
<reference evidence="10" key="1">
    <citation type="submission" date="2015-09" db="EMBL/GenBank/DDBJ databases">
        <authorList>
            <consortium name="Pathogen Informatics"/>
        </authorList>
    </citation>
    <scope>NUCLEOTIDE SEQUENCE [LARGE SCALE GENOMIC DNA]</scope>
    <source>
        <strain evidence="10">Lake Konstanz</strain>
    </source>
</reference>
<feature type="region of interest" description="Disordered" evidence="6">
    <location>
        <begin position="136"/>
        <end position="169"/>
    </location>
</feature>
<dbReference type="InterPro" id="IPR000008">
    <property type="entry name" value="C2_dom"/>
</dbReference>
<feature type="compositionally biased region" description="Basic and acidic residues" evidence="6">
    <location>
        <begin position="1020"/>
        <end position="1031"/>
    </location>
</feature>
<organism evidence="9 10">
    <name type="scientific">Bodo saltans</name>
    <name type="common">Flagellated protozoan</name>
    <dbReference type="NCBI Taxonomy" id="75058"/>
    <lineage>
        <taxon>Eukaryota</taxon>
        <taxon>Discoba</taxon>
        <taxon>Euglenozoa</taxon>
        <taxon>Kinetoplastea</taxon>
        <taxon>Metakinetoplastina</taxon>
        <taxon>Eubodonida</taxon>
        <taxon>Bodonidae</taxon>
        <taxon>Bodo</taxon>
    </lineage>
</organism>
<proteinExistence type="predicted"/>
<dbReference type="Proteomes" id="UP000051952">
    <property type="component" value="Unassembled WGS sequence"/>
</dbReference>
<keyword evidence="2 7" id="KW-0812">Transmembrane</keyword>
<dbReference type="PANTHER" id="PTHR12546:SF33">
    <property type="entry name" value="SPERM VESICLE FUSION PROTEIN FER-1"/>
    <property type="match status" value="1"/>
</dbReference>
<keyword evidence="10" id="KW-1185">Reference proteome</keyword>
<dbReference type="Pfam" id="PF16165">
    <property type="entry name" value="Ferlin_C"/>
    <property type="match status" value="1"/>
</dbReference>
<feature type="region of interest" description="Disordered" evidence="6">
    <location>
        <begin position="1087"/>
        <end position="1109"/>
    </location>
</feature>
<dbReference type="SMART" id="SM00239">
    <property type="entry name" value="C2"/>
    <property type="match status" value="5"/>
</dbReference>
<evidence type="ECO:0000256" key="1">
    <source>
        <dbReference type="ARBA" id="ARBA00004167"/>
    </source>
</evidence>
<feature type="domain" description="C2" evidence="8">
    <location>
        <begin position="1373"/>
        <end position="1532"/>
    </location>
</feature>
<keyword evidence="5 7" id="KW-0472">Membrane</keyword>
<sequence length="1766" mass="197035">MSGGKLRVTLQGGSVTALSSSEKYFVVCTFPEGATSSKSMETKAEKDIGAWNKMALVEFNKQITNDMCFTFTLIEHHAFGPNKPVGEGVFRCDELLAAGAQLTTTVHLAQAAGAAKTLCDVSLDLSWDGTVPDYIQNNQGSGGTTTTGGGATAPSLGPGGATVGGGASGGSGGAARIGAAAAMPNPEGRSYSVRVMVRKAKNLQSENDNQLFDPLVCVSIGNETQKTDYQKKTNEPIFDDELMFMVNADQHFWSLPIRATVMHHRIGLPDDEIGGTQLEMQAVYKSQNHMMAHKWFLLRRGGLSTQIMGFLKMTIMVLDALTDQIPEMEDDEEDGEESEDALIRNLVNTPGAQFEEVYLKAEMYRAHGIPQMDGALSGGKADPFVKLSYGMKMTRTSHIRTTLLPEWNTVVMLPIQKPALIDSLLIQMFDYDGLGKDKIIGTARLSIEEMKALDGETVNKSEEGLPRHHARFINFYGCPRGFYKDGILSGLSVAKPNFYHAMDKGLKEGVDFRGRLLCRFTGSRDKGCEKDPLSPQPKTALLHYTIALQGLQFSMLRKGRYTFTLSCGNGEEHPVAVCKTAKDTTEMRGTSTGLGAIFFGEEIRLEQAIEVVIPSVTVDYPNKFRAFVESQIPDVFVHLFYEKNMYAVYRVKASDILSKSEASSFCGAMNVLKDPEKNDEGEAPSDPLAQFTIGMILRKVEPSAKTLKLKDSRDAKDQEEYKEQALTEAERALLPTKDSVAMPGIPQNEPQKFAVEACIHRGVNFPVGDPNGLSDPFVRVSFANASAQTGVQLETLNPTFEELVLVRADARQPFTNIIVELWDWDLIGSNSFLAKAVVDYRLGTEKAGEKVWLTGFTDHRGKSVEARLLCSFEIRKDVGQTYAQRTFKKKSGAQNKDTYTGYEIPAKKKLELAPHSITISCLNLRKMRPFRMLDVKNAQVQIAIGNTVIDFEKKKGLNPDINQTKTVVLELPKNPEYWPNLAVAVFDHRNFASKPRVGVASVRLTAKATSPCRTASLSQRDADREKKDKKLSSTKRGAHTRKSNTAEAGDLTVNEFDDEVEMEDSANELDEADFALQQVKDTMERQFVDKNDQRQDDEKANKENSVKNPSDIPWFERFDADDTIADAGFAVARLGKVHDYLCKADKVKTFQGANEATAEAYFGPFADDGVRVPLLRGFSKKSSKAGDATLDISIERAPAGTKLSEESAPAELVPTNMQNRLPAKYELRAYLISCRHLAAVDHSMSGSSSDPYLVLTLDSGVDGEKAEKGKKLNLKEFRKDKTLNPDYYLVQNMQGELPKQTNLLVEVYDYNDILSDKLIGFTNINLEDRWYSCRGYTAHRPHMEPGMYTEKRQLRDKSGQIQGTVELWIDMFPTSSIPHPIDITPPPPIEMELRTIVWSARDVVLEDMSLSGEPMVDIYVRAWMNGLRHDMQSTDVHYRSLDGSGTFNWRMNFQFMFDPRSKKIMPMSKKASSIAKWFRIRREQKKFDPIVKLQIFDNNLLPGTDNFIGEASLHLMKLRPVANTRDKGSLLMEMLGDMKDVVTSFLCCKCCQRKPTLKDLSLEQRQAMAVKEFENDCAARDAGFKEEADERVSKLRALNTFSETQLQQFHAKFMQEARAKAQINAFETFLPSKNKKKSTSKNLKDVQELPPQSETAKYWFAARGPTGSGRVGDVQVSFQLVRLEAMAKDDKLAAGRGRAEPQALPDPNRPDTSYFWLTSPFKAATHILWKRFKWYIIGLLVFLLLAAFIYVFLTTGVRTQAEEFFK</sequence>
<feature type="domain" description="C2" evidence="8">
    <location>
        <begin position="338"/>
        <end position="460"/>
    </location>
</feature>
<dbReference type="Gene3D" id="2.60.40.150">
    <property type="entry name" value="C2 domain"/>
    <property type="match status" value="5"/>
</dbReference>
<feature type="region of interest" description="Disordered" evidence="6">
    <location>
        <begin position="1010"/>
        <end position="1055"/>
    </location>
</feature>
<feature type="transmembrane region" description="Helical" evidence="7">
    <location>
        <begin position="1734"/>
        <end position="1753"/>
    </location>
</feature>
<dbReference type="SUPFAM" id="SSF49562">
    <property type="entry name" value="C2 domain (Calcium/lipid-binding domain, CaLB)"/>
    <property type="match status" value="5"/>
</dbReference>
<comment type="subcellular location">
    <subcellularLocation>
        <location evidence="1">Membrane</location>
        <topology evidence="1">Single-pass membrane protein</topology>
    </subcellularLocation>
</comment>
<dbReference type="InterPro" id="IPR037725">
    <property type="entry name" value="C2F_Ferlin"/>
</dbReference>
<feature type="domain" description="C2" evidence="8">
    <location>
        <begin position="734"/>
        <end position="853"/>
    </location>
</feature>
<protein>
    <recommendedName>
        <fullName evidence="8">C2 domain-containing protein</fullName>
    </recommendedName>
</protein>
<dbReference type="Pfam" id="PF00168">
    <property type="entry name" value="C2"/>
    <property type="match status" value="5"/>
</dbReference>
<name>A0A0S4IS20_BODSA</name>
<dbReference type="PANTHER" id="PTHR12546">
    <property type="entry name" value="FER-1-LIKE"/>
    <property type="match status" value="1"/>
</dbReference>
<keyword evidence="3" id="KW-0677">Repeat</keyword>
<feature type="compositionally biased region" description="Basic and acidic residues" evidence="6">
    <location>
        <begin position="1087"/>
        <end position="1105"/>
    </location>
</feature>
<dbReference type="InterPro" id="IPR032362">
    <property type="entry name" value="Ferlin_C"/>
</dbReference>
<evidence type="ECO:0000256" key="6">
    <source>
        <dbReference type="SAM" id="MobiDB-lite"/>
    </source>
</evidence>
<evidence type="ECO:0000259" key="8">
    <source>
        <dbReference type="PROSITE" id="PS50004"/>
    </source>
</evidence>
<evidence type="ECO:0000256" key="3">
    <source>
        <dbReference type="ARBA" id="ARBA00022737"/>
    </source>
</evidence>
<dbReference type="OMA" id="SEYLIMR"/>
<feature type="domain" description="C2" evidence="8">
    <location>
        <begin position="171"/>
        <end position="296"/>
    </location>
</feature>
<feature type="compositionally biased region" description="Polar residues" evidence="6">
    <location>
        <begin position="1010"/>
        <end position="1019"/>
    </location>
</feature>
<dbReference type="GO" id="GO:0007009">
    <property type="term" value="P:plasma membrane organization"/>
    <property type="evidence" value="ECO:0007669"/>
    <property type="project" value="TreeGrafter"/>
</dbReference>
<evidence type="ECO:0000313" key="9">
    <source>
        <dbReference type="EMBL" id="CUF53784.1"/>
    </source>
</evidence>
<feature type="compositionally biased region" description="Basic residues" evidence="6">
    <location>
        <begin position="1032"/>
        <end position="1042"/>
    </location>
</feature>